<dbReference type="CDD" id="cd06664">
    <property type="entry name" value="IscU_like"/>
    <property type="match status" value="1"/>
</dbReference>
<dbReference type="GO" id="GO:0005506">
    <property type="term" value="F:iron ion binding"/>
    <property type="evidence" value="ECO:0007669"/>
    <property type="project" value="InterPro"/>
</dbReference>
<gene>
    <name evidence="2" type="ORF">A2V71_01055</name>
</gene>
<feature type="domain" description="NIF system FeS cluster assembly NifU N-terminal" evidence="1">
    <location>
        <begin position="1"/>
        <end position="117"/>
    </location>
</feature>
<comment type="caution">
    <text evidence="2">The sequence shown here is derived from an EMBL/GenBank/DDBJ whole genome shotgun (WGS) entry which is preliminary data.</text>
</comment>
<dbReference type="AlphaFoldDB" id="A0A1F5DP89"/>
<dbReference type="InterPro" id="IPR002871">
    <property type="entry name" value="NIF_FeS_clus_asmbl_NifU_N"/>
</dbReference>
<dbReference type="PANTHER" id="PTHR10093">
    <property type="entry name" value="IRON-SULFUR CLUSTER ASSEMBLY ENZYME NIFU HOMOLOG"/>
    <property type="match status" value="1"/>
</dbReference>
<dbReference type="GO" id="GO:0016226">
    <property type="term" value="P:iron-sulfur cluster assembly"/>
    <property type="evidence" value="ECO:0007669"/>
    <property type="project" value="InterPro"/>
</dbReference>
<dbReference type="Pfam" id="PF01592">
    <property type="entry name" value="NifU_N"/>
    <property type="match status" value="1"/>
</dbReference>
<organism evidence="2 3">
    <name type="scientific">Candidatus Berkelbacteria bacterium RBG_13_40_8</name>
    <dbReference type="NCBI Taxonomy" id="1797467"/>
    <lineage>
        <taxon>Bacteria</taxon>
        <taxon>Candidatus Berkelbacteria</taxon>
    </lineage>
</organism>
<dbReference type="EMBL" id="MEZT01000012">
    <property type="protein sequence ID" value="OGD56846.1"/>
    <property type="molecule type" value="Genomic_DNA"/>
</dbReference>
<evidence type="ECO:0000313" key="3">
    <source>
        <dbReference type="Proteomes" id="UP000178764"/>
    </source>
</evidence>
<sequence>MYNQKTIDYFSNPRNMGEIVAADAVAEGGNPACGDVVKLFLKIEDNKITDIKFKAFGCGACIASSSALTEMVKGKTIQKAKKITNQDIADYLGGLPPQKMICSNFSAEVLKKALEKF</sequence>
<dbReference type="Proteomes" id="UP000178764">
    <property type="component" value="Unassembled WGS sequence"/>
</dbReference>
<protein>
    <submittedName>
        <fullName evidence="2">Iron-sulfur cluster assembly scaffold protein</fullName>
    </submittedName>
</protein>
<evidence type="ECO:0000259" key="1">
    <source>
        <dbReference type="Pfam" id="PF01592"/>
    </source>
</evidence>
<proteinExistence type="predicted"/>
<dbReference type="SUPFAM" id="SSF82649">
    <property type="entry name" value="SufE/NifU"/>
    <property type="match status" value="1"/>
</dbReference>
<evidence type="ECO:0000313" key="2">
    <source>
        <dbReference type="EMBL" id="OGD56846.1"/>
    </source>
</evidence>
<dbReference type="Gene3D" id="3.90.1010.10">
    <property type="match status" value="1"/>
</dbReference>
<reference evidence="2 3" key="1">
    <citation type="journal article" date="2016" name="Nat. Commun.">
        <title>Thousands of microbial genomes shed light on interconnected biogeochemical processes in an aquifer system.</title>
        <authorList>
            <person name="Anantharaman K."/>
            <person name="Brown C.T."/>
            <person name="Hug L.A."/>
            <person name="Sharon I."/>
            <person name="Castelle C.J."/>
            <person name="Probst A.J."/>
            <person name="Thomas B.C."/>
            <person name="Singh A."/>
            <person name="Wilkins M.J."/>
            <person name="Karaoz U."/>
            <person name="Brodie E.L."/>
            <person name="Williams K.H."/>
            <person name="Hubbard S.S."/>
            <person name="Banfield J.F."/>
        </authorList>
    </citation>
    <scope>NUCLEOTIDE SEQUENCE [LARGE SCALE GENOMIC DNA]</scope>
</reference>
<name>A0A1F5DP89_9BACT</name>
<dbReference type="GO" id="GO:0051536">
    <property type="term" value="F:iron-sulfur cluster binding"/>
    <property type="evidence" value="ECO:0007669"/>
    <property type="project" value="InterPro"/>
</dbReference>
<accession>A0A1F5DP89</accession>